<proteinExistence type="inferred from homology"/>
<dbReference type="PANTHER" id="PTHR43161">
    <property type="entry name" value="SORBITOL DEHYDROGENASE"/>
    <property type="match status" value="1"/>
</dbReference>
<dbReference type="SUPFAM" id="SSF51735">
    <property type="entry name" value="NAD(P)-binding Rossmann-fold domains"/>
    <property type="match status" value="1"/>
</dbReference>
<dbReference type="GO" id="GO:0046872">
    <property type="term" value="F:metal ion binding"/>
    <property type="evidence" value="ECO:0007669"/>
    <property type="project" value="UniProtKB-KW"/>
</dbReference>
<evidence type="ECO:0000256" key="2">
    <source>
        <dbReference type="ARBA" id="ARBA00008072"/>
    </source>
</evidence>
<protein>
    <submittedName>
        <fullName evidence="8">Zinc-binding dehydrogenase</fullName>
    </submittedName>
</protein>
<dbReference type="AlphaFoldDB" id="A0AAE6V7I8"/>
<dbReference type="InterPro" id="IPR013154">
    <property type="entry name" value="ADH-like_N"/>
</dbReference>
<evidence type="ECO:0000256" key="4">
    <source>
        <dbReference type="ARBA" id="ARBA00022833"/>
    </source>
</evidence>
<feature type="domain" description="Alcohol dehydrogenase-like N-terminal" evidence="7">
    <location>
        <begin position="36"/>
        <end position="148"/>
    </location>
</feature>
<dbReference type="KEGG" id="rte:GSU10_13905"/>
<keyword evidence="3" id="KW-0479">Metal-binding</keyword>
<sequence>MSAPSTSLPATTTRVVVHAAGDLRVEEAPLPARAASEALVAIAYGGICGSDLHYWTHGAAGESILREPLTLGHEVVGTVVEAAADGSGPSVGAEVAVHPATAHGEWPPGRPNLASEGTYLGSAARFPHEQGAFARHAVLPARMLRELPAGLGLREAALAEPASVAWHAVSRAGEIAGRRALVIGSGPIGALIVAVLQRAGASEIIAVDLAEEPLAVARAVGATRTIAATDAEAIAAVGADVVFESSGSARGLMSAVRGAGRGATVVMVGLLPSGEQPALISLAITRELRLIGSFRFVDEIDEVLAALADGTLAVEPVVTQVLPLDRALEAFELARDATRSSKVLLDFTG</sequence>
<evidence type="ECO:0000313" key="9">
    <source>
        <dbReference type="Proteomes" id="UP000465031"/>
    </source>
</evidence>
<dbReference type="PANTHER" id="PTHR43161:SF9">
    <property type="entry name" value="SORBITOL DEHYDROGENASE"/>
    <property type="match status" value="1"/>
</dbReference>
<keyword evidence="4" id="KW-0862">Zinc</keyword>
<feature type="domain" description="Alcohol dehydrogenase-like C-terminal" evidence="6">
    <location>
        <begin position="187"/>
        <end position="307"/>
    </location>
</feature>
<comment type="similarity">
    <text evidence="2">Belongs to the zinc-containing alcohol dehydrogenase family.</text>
</comment>
<organism evidence="8 9">
    <name type="scientific">Rathayibacter tanaceti</name>
    <dbReference type="NCBI Taxonomy" id="1671680"/>
    <lineage>
        <taxon>Bacteria</taxon>
        <taxon>Bacillati</taxon>
        <taxon>Actinomycetota</taxon>
        <taxon>Actinomycetes</taxon>
        <taxon>Micrococcales</taxon>
        <taxon>Microbacteriaceae</taxon>
        <taxon>Rathayibacter</taxon>
    </lineage>
</organism>
<dbReference type="Proteomes" id="UP000465031">
    <property type="component" value="Chromosome"/>
</dbReference>
<keyword evidence="5" id="KW-0560">Oxidoreductase</keyword>
<name>A0AAE6V7I8_9MICO</name>
<evidence type="ECO:0000259" key="6">
    <source>
        <dbReference type="Pfam" id="PF00107"/>
    </source>
</evidence>
<dbReference type="InterPro" id="IPR011032">
    <property type="entry name" value="GroES-like_sf"/>
</dbReference>
<evidence type="ECO:0000259" key="7">
    <source>
        <dbReference type="Pfam" id="PF08240"/>
    </source>
</evidence>
<accession>A0AAE6V7I8</accession>
<dbReference type="Pfam" id="PF08240">
    <property type="entry name" value="ADH_N"/>
    <property type="match status" value="1"/>
</dbReference>
<evidence type="ECO:0000256" key="5">
    <source>
        <dbReference type="ARBA" id="ARBA00023002"/>
    </source>
</evidence>
<dbReference type="CDD" id="cd08232">
    <property type="entry name" value="idonate-5-DH"/>
    <property type="match status" value="1"/>
</dbReference>
<evidence type="ECO:0000313" key="8">
    <source>
        <dbReference type="EMBL" id="QHC56614.1"/>
    </source>
</evidence>
<dbReference type="SUPFAM" id="SSF50129">
    <property type="entry name" value="GroES-like"/>
    <property type="match status" value="1"/>
</dbReference>
<dbReference type="InterPro" id="IPR013149">
    <property type="entry name" value="ADH-like_C"/>
</dbReference>
<evidence type="ECO:0000256" key="3">
    <source>
        <dbReference type="ARBA" id="ARBA00022723"/>
    </source>
</evidence>
<gene>
    <name evidence="8" type="ORF">GSU10_13905</name>
</gene>
<dbReference type="EMBL" id="CP047186">
    <property type="protein sequence ID" value="QHC56614.1"/>
    <property type="molecule type" value="Genomic_DNA"/>
</dbReference>
<dbReference type="Gene3D" id="3.90.180.10">
    <property type="entry name" value="Medium-chain alcohol dehydrogenases, catalytic domain"/>
    <property type="match status" value="1"/>
</dbReference>
<dbReference type="Pfam" id="PF00107">
    <property type="entry name" value="ADH_zinc_N"/>
    <property type="match status" value="1"/>
</dbReference>
<reference evidence="9" key="1">
    <citation type="submission" date="2019-12" db="EMBL/GenBank/DDBJ databases">
        <title>Complete and draft genome sequences of new strains and members of some known species of the genus Rathayibacter isolated from plants.</title>
        <authorList>
            <person name="Tarlachkov S.V."/>
            <person name="Starodumova I.P."/>
            <person name="Dorofeeva L.V."/>
            <person name="Prisyazhnaya N.V."/>
            <person name="Leyn S."/>
            <person name="Zlamal J."/>
            <person name="Elan M."/>
            <person name="Osterman A.L."/>
            <person name="Nadler S."/>
            <person name="Subbotin S.A."/>
            <person name="Evtushenko L.I."/>
        </authorList>
    </citation>
    <scope>NUCLEOTIDE SEQUENCE [LARGE SCALE GENOMIC DNA]</scope>
    <source>
        <strain evidence="9">VKM Ac-2761</strain>
    </source>
</reference>
<evidence type="ECO:0000256" key="1">
    <source>
        <dbReference type="ARBA" id="ARBA00001947"/>
    </source>
</evidence>
<comment type="cofactor">
    <cofactor evidence="1">
        <name>Zn(2+)</name>
        <dbReference type="ChEBI" id="CHEBI:29105"/>
    </cofactor>
</comment>
<dbReference type="InterPro" id="IPR036291">
    <property type="entry name" value="NAD(P)-bd_dom_sf"/>
</dbReference>
<dbReference type="Gene3D" id="3.40.50.720">
    <property type="entry name" value="NAD(P)-binding Rossmann-like Domain"/>
    <property type="match status" value="1"/>
</dbReference>
<dbReference type="RefSeq" id="WP_132505375.1">
    <property type="nucleotide sequence ID" value="NZ_CP047186.1"/>
</dbReference>
<dbReference type="GO" id="GO:0016491">
    <property type="term" value="F:oxidoreductase activity"/>
    <property type="evidence" value="ECO:0007669"/>
    <property type="project" value="UniProtKB-KW"/>
</dbReference>